<dbReference type="PANTHER" id="PTHR15231">
    <property type="entry name" value="PHOSPHATIDYLINOSITOL N-ACETYLGLUCOSAMINYLTRANSFERASE SUBUNIT H"/>
    <property type="match status" value="1"/>
</dbReference>
<comment type="similarity">
    <text evidence="2">Belongs to the PIGH family.</text>
</comment>
<keyword evidence="6" id="KW-1185">Reference proteome</keyword>
<dbReference type="AlphaFoldDB" id="A0AAX4KN92"/>
<sequence length="228" mass="26330">MQPSHPHHARTITRPLVNHPQLEIVKTQLGPSADNNHVEYRVFNFHRLKNGKQSRGDGWGLRDLVIVSIWVCFGWKRSLWLDVQALLASRRSNWDEQMLIIFGWIISLLMYIFTKCNTIICESINPLPNLGIQLSTIRGLSFPWPFKPSNRIYIPLRSFNTFIPLSGISTTILNQALFRFSARYYLGIVKKDGQGVVVAFNNLRPGLEVLREVYHGVREIMHEEYATT</sequence>
<feature type="transmembrane region" description="Helical" evidence="3">
    <location>
        <begin position="98"/>
        <end position="114"/>
    </location>
</feature>
<dbReference type="GO" id="GO:0006506">
    <property type="term" value="P:GPI anchor biosynthetic process"/>
    <property type="evidence" value="ECO:0007669"/>
    <property type="project" value="InterPro"/>
</dbReference>
<dbReference type="EMBL" id="CP144089">
    <property type="protein sequence ID" value="WWD06990.1"/>
    <property type="molecule type" value="Genomic_DNA"/>
</dbReference>
<gene>
    <name evidence="5" type="ORF">V865_005087</name>
</gene>
<dbReference type="InterPro" id="IPR019328">
    <property type="entry name" value="PIGH-H_dom"/>
</dbReference>
<keyword evidence="3" id="KW-1133">Transmembrane helix</keyword>
<evidence type="ECO:0000256" key="3">
    <source>
        <dbReference type="SAM" id="Phobius"/>
    </source>
</evidence>
<dbReference type="Proteomes" id="UP001358614">
    <property type="component" value="Chromosome 1"/>
</dbReference>
<dbReference type="PANTHER" id="PTHR15231:SF1">
    <property type="entry name" value="PHOSPHATIDYLINOSITOL N-ACETYLGLUCOSAMINYLTRANSFERASE SUBUNIT H"/>
    <property type="match status" value="1"/>
</dbReference>
<dbReference type="InterPro" id="IPR044215">
    <property type="entry name" value="PIG-H"/>
</dbReference>
<evidence type="ECO:0000313" key="5">
    <source>
        <dbReference type="EMBL" id="WWD06990.1"/>
    </source>
</evidence>
<dbReference type="KEGG" id="ker:91103888"/>
<feature type="domain" description="Phosphatidylinositol N-acetylglucosaminyltransferase subunit H conserved" evidence="4">
    <location>
        <begin position="127"/>
        <end position="200"/>
    </location>
</feature>
<proteinExistence type="inferred from homology"/>
<accession>A0AAX4KN92</accession>
<evidence type="ECO:0000256" key="2">
    <source>
        <dbReference type="ARBA" id="ARBA00009610"/>
    </source>
</evidence>
<comment type="pathway">
    <text evidence="1">Glycolipid biosynthesis; glycosylphosphatidylinositol-anchor biosynthesis.</text>
</comment>
<reference evidence="5 6" key="1">
    <citation type="submission" date="2024-01" db="EMBL/GenBank/DDBJ databases">
        <title>Comparative genomics of Cryptococcus and Kwoniella reveals pathogenesis evolution and contrasting modes of karyotype evolution via chromosome fusion or intercentromeric recombination.</title>
        <authorList>
            <person name="Coelho M.A."/>
            <person name="David-Palma M."/>
            <person name="Shea T."/>
            <person name="Bowers K."/>
            <person name="McGinley-Smith S."/>
            <person name="Mohammad A.W."/>
            <person name="Gnirke A."/>
            <person name="Yurkov A.M."/>
            <person name="Nowrousian M."/>
            <person name="Sun S."/>
            <person name="Cuomo C.A."/>
            <person name="Heitman J."/>
        </authorList>
    </citation>
    <scope>NUCLEOTIDE SEQUENCE [LARGE SCALE GENOMIC DNA]</scope>
    <source>
        <strain evidence="5 6">PYCC6329</strain>
    </source>
</reference>
<evidence type="ECO:0000313" key="6">
    <source>
        <dbReference type="Proteomes" id="UP001358614"/>
    </source>
</evidence>
<keyword evidence="3" id="KW-0812">Transmembrane</keyword>
<dbReference type="GO" id="GO:0000506">
    <property type="term" value="C:glycosylphosphatidylinositol-N-acetylglucosaminyltransferase (GPI-GnT) complex"/>
    <property type="evidence" value="ECO:0007669"/>
    <property type="project" value="InterPro"/>
</dbReference>
<keyword evidence="3" id="KW-0472">Membrane</keyword>
<dbReference type="Pfam" id="PF10181">
    <property type="entry name" value="PIG-H"/>
    <property type="match status" value="1"/>
</dbReference>
<protein>
    <recommendedName>
        <fullName evidence="4">Phosphatidylinositol N-acetylglucosaminyltransferase subunit H conserved domain-containing protein</fullName>
    </recommendedName>
</protein>
<evidence type="ECO:0000256" key="1">
    <source>
        <dbReference type="ARBA" id="ARBA00004687"/>
    </source>
</evidence>
<name>A0AAX4KN92_9TREE</name>
<organism evidence="5 6">
    <name type="scientific">Kwoniella europaea PYCC6329</name>
    <dbReference type="NCBI Taxonomy" id="1423913"/>
    <lineage>
        <taxon>Eukaryota</taxon>
        <taxon>Fungi</taxon>
        <taxon>Dikarya</taxon>
        <taxon>Basidiomycota</taxon>
        <taxon>Agaricomycotina</taxon>
        <taxon>Tremellomycetes</taxon>
        <taxon>Tremellales</taxon>
        <taxon>Cryptococcaceae</taxon>
        <taxon>Kwoniella</taxon>
    </lineage>
</organism>
<evidence type="ECO:0000259" key="4">
    <source>
        <dbReference type="Pfam" id="PF10181"/>
    </source>
</evidence>
<dbReference type="RefSeq" id="XP_066084957.1">
    <property type="nucleotide sequence ID" value="XM_066228860.1"/>
</dbReference>
<dbReference type="GeneID" id="91103888"/>